<evidence type="ECO:0000313" key="3">
    <source>
        <dbReference type="Proteomes" id="UP001272242"/>
    </source>
</evidence>
<dbReference type="PANTHER" id="PTHR34109">
    <property type="entry name" value="BNAUNNG04460D PROTEIN-RELATED"/>
    <property type="match status" value="1"/>
</dbReference>
<dbReference type="SUPFAM" id="SSF54593">
    <property type="entry name" value="Glyoxalase/Bleomycin resistance protein/Dihydroxybiphenyl dioxygenase"/>
    <property type="match status" value="1"/>
</dbReference>
<sequence>MPTSYRPAGYHTVTPSITVRHGANALAFYKNALGATEVMRFELPGGVIAHAEIEIGGARVMLADEMPEWGNRGPESLGGTSGGLCVFVPDVDAAFATAVAAGATVVRPVQDQFYGDRSGTLLDPFGHQWTLATHVEDVTPEEMQRRFAAMMGQSA</sequence>
<dbReference type="Proteomes" id="UP001272242">
    <property type="component" value="Unassembled WGS sequence"/>
</dbReference>
<dbReference type="PANTHER" id="PTHR34109:SF1">
    <property type="entry name" value="VOC DOMAIN-CONTAINING PROTEIN"/>
    <property type="match status" value="1"/>
</dbReference>
<gene>
    <name evidence="2" type="ORF">R5W23_001360</name>
</gene>
<dbReference type="PROSITE" id="PS51819">
    <property type="entry name" value="VOC"/>
    <property type="match status" value="1"/>
</dbReference>
<organism evidence="2 3">
    <name type="scientific">Gemmata algarum</name>
    <dbReference type="NCBI Taxonomy" id="2975278"/>
    <lineage>
        <taxon>Bacteria</taxon>
        <taxon>Pseudomonadati</taxon>
        <taxon>Planctomycetota</taxon>
        <taxon>Planctomycetia</taxon>
        <taxon>Gemmatales</taxon>
        <taxon>Gemmataceae</taxon>
        <taxon>Gemmata</taxon>
    </lineage>
</organism>
<dbReference type="InterPro" id="IPR004360">
    <property type="entry name" value="Glyas_Fos-R_dOase_dom"/>
</dbReference>
<accession>A0ABU5EYD8</accession>
<protein>
    <submittedName>
        <fullName evidence="2">VOC family protein</fullName>
    </submittedName>
</protein>
<dbReference type="RefSeq" id="WP_320686776.1">
    <property type="nucleotide sequence ID" value="NZ_JAXBLV010000175.1"/>
</dbReference>
<feature type="domain" description="VOC" evidence="1">
    <location>
        <begin position="9"/>
        <end position="134"/>
    </location>
</feature>
<proteinExistence type="predicted"/>
<dbReference type="Gene3D" id="3.30.720.120">
    <property type="match status" value="1"/>
</dbReference>
<dbReference type="Gene3D" id="3.30.720.110">
    <property type="match status" value="1"/>
</dbReference>
<dbReference type="InterPro" id="IPR029068">
    <property type="entry name" value="Glyas_Bleomycin-R_OHBP_Dase"/>
</dbReference>
<reference evidence="3" key="1">
    <citation type="journal article" date="2023" name="Mar. Drugs">
        <title>Gemmata algarum, a Novel Planctomycete Isolated from an Algal Mat, Displays Antimicrobial Activity.</title>
        <authorList>
            <person name="Kumar G."/>
            <person name="Kallscheuer N."/>
            <person name="Kashif M."/>
            <person name="Ahamad S."/>
            <person name="Jagadeeshwari U."/>
            <person name="Pannikurungottu S."/>
            <person name="Haufschild T."/>
            <person name="Kabuu M."/>
            <person name="Sasikala C."/>
            <person name="Jogler C."/>
            <person name="Ramana C."/>
        </authorList>
    </citation>
    <scope>NUCLEOTIDE SEQUENCE [LARGE SCALE GENOMIC DNA]</scope>
    <source>
        <strain evidence="3">JC673</strain>
    </source>
</reference>
<comment type="caution">
    <text evidence="2">The sequence shown here is derived from an EMBL/GenBank/DDBJ whole genome shotgun (WGS) entry which is preliminary data.</text>
</comment>
<dbReference type="EMBL" id="JAXBLV010000175">
    <property type="protein sequence ID" value="MDY3560135.1"/>
    <property type="molecule type" value="Genomic_DNA"/>
</dbReference>
<dbReference type="InterPro" id="IPR037523">
    <property type="entry name" value="VOC_core"/>
</dbReference>
<dbReference type="Pfam" id="PF00903">
    <property type="entry name" value="Glyoxalase"/>
    <property type="match status" value="1"/>
</dbReference>
<keyword evidence="3" id="KW-1185">Reference proteome</keyword>
<evidence type="ECO:0000259" key="1">
    <source>
        <dbReference type="PROSITE" id="PS51819"/>
    </source>
</evidence>
<name>A0ABU5EYD8_9BACT</name>
<evidence type="ECO:0000313" key="2">
    <source>
        <dbReference type="EMBL" id="MDY3560135.1"/>
    </source>
</evidence>
<dbReference type="CDD" id="cd07246">
    <property type="entry name" value="VOC_like"/>
    <property type="match status" value="1"/>
</dbReference>